<evidence type="ECO:0000256" key="12">
    <source>
        <dbReference type="ARBA" id="ARBA00023268"/>
    </source>
</evidence>
<evidence type="ECO:0000256" key="6">
    <source>
        <dbReference type="ARBA" id="ARBA00022771"/>
    </source>
</evidence>
<evidence type="ECO:0000256" key="11">
    <source>
        <dbReference type="ARBA" id="ARBA00023239"/>
    </source>
</evidence>
<dbReference type="InterPro" id="IPR015886">
    <property type="entry name" value="H2TH_FPG"/>
</dbReference>
<dbReference type="Gene3D" id="3.20.190.10">
    <property type="entry name" value="MutM-like, N-terminal"/>
    <property type="match status" value="1"/>
</dbReference>
<dbReference type="Pfam" id="PF06827">
    <property type="entry name" value="zf-FPG_IleRS"/>
    <property type="match status" value="1"/>
</dbReference>
<comment type="cofactor">
    <cofactor evidence="2">
        <name>Zn(2+)</name>
        <dbReference type="ChEBI" id="CHEBI:29105"/>
    </cofactor>
</comment>
<evidence type="ECO:0000256" key="3">
    <source>
        <dbReference type="ARBA" id="ARBA00009409"/>
    </source>
</evidence>
<accession>A0A3P1CCA4</accession>
<dbReference type="Proteomes" id="UP000274271">
    <property type="component" value="Unassembled WGS sequence"/>
</dbReference>
<keyword evidence="4" id="KW-0479">Metal-binding</keyword>
<comment type="caution">
    <text evidence="17">The sequence shown here is derived from an EMBL/GenBank/DDBJ whole genome shotgun (WGS) entry which is preliminary data.</text>
</comment>
<evidence type="ECO:0000256" key="4">
    <source>
        <dbReference type="ARBA" id="ARBA00022723"/>
    </source>
</evidence>
<dbReference type="InterPro" id="IPR010979">
    <property type="entry name" value="Ribosomal_uS13-like_H2TH"/>
</dbReference>
<comment type="similarity">
    <text evidence="3">Belongs to the FPG family.</text>
</comment>
<keyword evidence="6 14" id="KW-0863">Zinc-finger</keyword>
<dbReference type="PROSITE" id="PS51068">
    <property type="entry name" value="FPG_CAT"/>
    <property type="match status" value="1"/>
</dbReference>
<keyword evidence="5" id="KW-0227">DNA damage</keyword>
<dbReference type="Pfam" id="PF01149">
    <property type="entry name" value="Fapy_DNA_glyco"/>
    <property type="match status" value="1"/>
</dbReference>
<dbReference type="EMBL" id="RQJP01000006">
    <property type="protein sequence ID" value="RRB10941.1"/>
    <property type="molecule type" value="Genomic_DNA"/>
</dbReference>
<dbReference type="OrthoDB" id="9800855at2"/>
<evidence type="ECO:0000256" key="1">
    <source>
        <dbReference type="ARBA" id="ARBA00001668"/>
    </source>
</evidence>
<keyword evidence="12" id="KW-0511">Multifunctional enzyme</keyword>
<dbReference type="GO" id="GO:0008534">
    <property type="term" value="F:oxidized purine nucleobase lesion DNA N-glycosylase activity"/>
    <property type="evidence" value="ECO:0007669"/>
    <property type="project" value="UniProtKB-EC"/>
</dbReference>
<dbReference type="GO" id="GO:0003906">
    <property type="term" value="F:DNA-(apurinic or apyrimidinic site) endonuclease activity"/>
    <property type="evidence" value="ECO:0007669"/>
    <property type="project" value="InterPro"/>
</dbReference>
<evidence type="ECO:0000259" key="15">
    <source>
        <dbReference type="PROSITE" id="PS51066"/>
    </source>
</evidence>
<evidence type="ECO:0000256" key="13">
    <source>
        <dbReference type="ARBA" id="ARBA00023295"/>
    </source>
</evidence>
<evidence type="ECO:0000256" key="8">
    <source>
        <dbReference type="ARBA" id="ARBA00022833"/>
    </source>
</evidence>
<dbReference type="Pfam" id="PF06831">
    <property type="entry name" value="H2TH"/>
    <property type="match status" value="1"/>
</dbReference>
<dbReference type="SUPFAM" id="SSF57716">
    <property type="entry name" value="Glucocorticoid receptor-like (DNA-binding domain)"/>
    <property type="match status" value="1"/>
</dbReference>
<evidence type="ECO:0000259" key="16">
    <source>
        <dbReference type="PROSITE" id="PS51068"/>
    </source>
</evidence>
<protein>
    <submittedName>
        <fullName evidence="17">DNA-formamidopyrimidine glycosylase</fullName>
    </submittedName>
</protein>
<dbReference type="PROSITE" id="PS51066">
    <property type="entry name" value="ZF_FPG_2"/>
    <property type="match status" value="1"/>
</dbReference>
<dbReference type="PANTHER" id="PTHR22993:SF9">
    <property type="entry name" value="FORMAMIDOPYRIMIDINE-DNA GLYCOSYLASE"/>
    <property type="match status" value="1"/>
</dbReference>
<keyword evidence="10" id="KW-0234">DNA repair</keyword>
<dbReference type="GO" id="GO:0006284">
    <property type="term" value="P:base-excision repair"/>
    <property type="evidence" value="ECO:0007669"/>
    <property type="project" value="InterPro"/>
</dbReference>
<keyword evidence="11" id="KW-0456">Lyase</keyword>
<feature type="domain" description="FPG-type" evidence="15">
    <location>
        <begin position="243"/>
        <end position="275"/>
    </location>
</feature>
<dbReference type="AlphaFoldDB" id="A0A3P1CCA4"/>
<proteinExistence type="inferred from homology"/>
<evidence type="ECO:0000256" key="14">
    <source>
        <dbReference type="PROSITE-ProRule" id="PRU00391"/>
    </source>
</evidence>
<dbReference type="InterPro" id="IPR012319">
    <property type="entry name" value="FPG_cat"/>
</dbReference>
<keyword evidence="7" id="KW-0378">Hydrolase</keyword>
<dbReference type="InterPro" id="IPR000214">
    <property type="entry name" value="Znf_DNA_glyclase/AP_lyase"/>
</dbReference>
<dbReference type="CDD" id="cd08976">
    <property type="entry name" value="BaFpgNei_N_4"/>
    <property type="match status" value="1"/>
</dbReference>
<dbReference type="SUPFAM" id="SSF81624">
    <property type="entry name" value="N-terminal domain of MutM-like DNA repair proteins"/>
    <property type="match status" value="1"/>
</dbReference>
<dbReference type="InterPro" id="IPR035937">
    <property type="entry name" value="FPG_N"/>
</dbReference>
<evidence type="ECO:0000313" key="17">
    <source>
        <dbReference type="EMBL" id="RRB10941.1"/>
    </source>
</evidence>
<keyword evidence="8" id="KW-0862">Zinc</keyword>
<dbReference type="GO" id="GO:0016829">
    <property type="term" value="F:lyase activity"/>
    <property type="evidence" value="ECO:0007669"/>
    <property type="project" value="UniProtKB-KW"/>
</dbReference>
<evidence type="ECO:0000256" key="7">
    <source>
        <dbReference type="ARBA" id="ARBA00022801"/>
    </source>
</evidence>
<evidence type="ECO:0000256" key="10">
    <source>
        <dbReference type="ARBA" id="ARBA00023204"/>
    </source>
</evidence>
<dbReference type="GO" id="GO:0003684">
    <property type="term" value="F:damaged DNA binding"/>
    <property type="evidence" value="ECO:0007669"/>
    <property type="project" value="InterPro"/>
</dbReference>
<dbReference type="PANTHER" id="PTHR22993">
    <property type="entry name" value="FORMAMIDOPYRIMIDINE-DNA GLYCOSYLASE"/>
    <property type="match status" value="1"/>
</dbReference>
<dbReference type="GO" id="GO:0008270">
    <property type="term" value="F:zinc ion binding"/>
    <property type="evidence" value="ECO:0007669"/>
    <property type="project" value="UniProtKB-KW"/>
</dbReference>
<sequence length="284" mass="32802">MPELPEVEIYRRYLETSSLNQPIESVDVEDRKLLTTDFTTLQEALTGRWFTGTRRIGKNLFVMTNGPGPTDEPVILHMHFGMTGDLDYYHSSIDRPKYARIVFHFRNGFNLGFICPRKFERIGLITDIDTYLKRKKIGKDGLEITFSELTGQIQRKKALIKPVLMDQSTVAGLGNWIVDEVLFQARVHPEKRTESLTDDEIRRLHDAIRLVLTTAIRHEAQYRDFPVGFLIHVREWDNSPYDDVEAHKFCPRCGTRIEKIVVGGRTTYFCPNDQRIHEPPGGPV</sequence>
<keyword evidence="13" id="KW-0326">Glycosidase</keyword>
<evidence type="ECO:0000256" key="5">
    <source>
        <dbReference type="ARBA" id="ARBA00022763"/>
    </source>
</evidence>
<dbReference type="InterPro" id="IPR010663">
    <property type="entry name" value="Znf_FPG/IleRS"/>
</dbReference>
<keyword evidence="9" id="KW-0238">DNA-binding</keyword>
<dbReference type="SMART" id="SM00898">
    <property type="entry name" value="Fapy_DNA_glyco"/>
    <property type="match status" value="1"/>
</dbReference>
<reference evidence="17 18" key="1">
    <citation type="submission" date="2018-11" db="EMBL/GenBank/DDBJ databases">
        <authorList>
            <person name="Zhou Z."/>
            <person name="Wang G."/>
        </authorList>
    </citation>
    <scope>NUCLEOTIDE SEQUENCE [LARGE SCALE GENOMIC DNA]</scope>
    <source>
        <strain evidence="17 18">KCTC42998</strain>
    </source>
</reference>
<feature type="domain" description="Formamidopyrimidine-DNA glycosylase catalytic" evidence="16">
    <location>
        <begin position="2"/>
        <end position="120"/>
    </location>
</feature>
<organism evidence="17 18">
    <name type="scientific">Larkinella knui</name>
    <dbReference type="NCBI Taxonomy" id="2025310"/>
    <lineage>
        <taxon>Bacteria</taxon>
        <taxon>Pseudomonadati</taxon>
        <taxon>Bacteroidota</taxon>
        <taxon>Cytophagia</taxon>
        <taxon>Cytophagales</taxon>
        <taxon>Spirosomataceae</taxon>
        <taxon>Larkinella</taxon>
    </lineage>
</organism>
<comment type="catalytic activity">
    <reaction evidence="1">
        <text>Hydrolysis of DNA containing ring-opened 7-methylguanine residues, releasing 2,6-diamino-4-hydroxy-5-(N-methyl)formamidopyrimidine.</text>
        <dbReference type="EC" id="3.2.2.23"/>
    </reaction>
</comment>
<evidence type="ECO:0000256" key="2">
    <source>
        <dbReference type="ARBA" id="ARBA00001947"/>
    </source>
</evidence>
<dbReference type="SUPFAM" id="SSF46946">
    <property type="entry name" value="S13-like H2TH domain"/>
    <property type="match status" value="1"/>
</dbReference>
<dbReference type="SMART" id="SM01232">
    <property type="entry name" value="H2TH"/>
    <property type="match status" value="1"/>
</dbReference>
<gene>
    <name evidence="17" type="ORF">EHT87_27755</name>
</gene>
<evidence type="ECO:0000256" key="9">
    <source>
        <dbReference type="ARBA" id="ARBA00023125"/>
    </source>
</evidence>
<dbReference type="RefSeq" id="WP_124910033.1">
    <property type="nucleotide sequence ID" value="NZ_RQJP01000006.1"/>
</dbReference>
<dbReference type="Gene3D" id="1.10.8.50">
    <property type="match status" value="1"/>
</dbReference>
<evidence type="ECO:0000313" key="18">
    <source>
        <dbReference type="Proteomes" id="UP000274271"/>
    </source>
</evidence>
<name>A0A3P1CCA4_9BACT</name>
<keyword evidence="18" id="KW-1185">Reference proteome</keyword>